<evidence type="ECO:0000256" key="12">
    <source>
        <dbReference type="ARBA" id="ARBA00033696"/>
    </source>
</evidence>
<keyword evidence="7 16" id="KW-0808">Transferase</keyword>
<evidence type="ECO:0000313" key="19">
    <source>
        <dbReference type="EMBL" id="KIY96139.1"/>
    </source>
</evidence>
<feature type="compositionally biased region" description="Acidic residues" evidence="17">
    <location>
        <begin position="423"/>
        <end position="433"/>
    </location>
</feature>
<evidence type="ECO:0000256" key="4">
    <source>
        <dbReference type="ARBA" id="ARBA00012893"/>
    </source>
</evidence>
<keyword evidence="6" id="KW-0597">Phosphoprotein</keyword>
<evidence type="ECO:0000256" key="13">
    <source>
        <dbReference type="ARBA" id="ARBA00034629"/>
    </source>
</evidence>
<organism evidence="19 20">
    <name type="scientific">Monoraphidium neglectum</name>
    <dbReference type="NCBI Taxonomy" id="145388"/>
    <lineage>
        <taxon>Eukaryota</taxon>
        <taxon>Viridiplantae</taxon>
        <taxon>Chlorophyta</taxon>
        <taxon>core chlorophytes</taxon>
        <taxon>Chlorophyceae</taxon>
        <taxon>CS clade</taxon>
        <taxon>Sphaeropleales</taxon>
        <taxon>Selenastraceae</taxon>
        <taxon>Monoraphidium</taxon>
    </lineage>
</organism>
<dbReference type="GO" id="GO:0052843">
    <property type="term" value="F:inositol-1-diphosphate-2,3,4,5,6-pentakisphosphate diphosphatase activity"/>
    <property type="evidence" value="ECO:0007669"/>
    <property type="project" value="UniProtKB-ARBA"/>
</dbReference>
<dbReference type="PANTHER" id="PTHR12750:SF9">
    <property type="entry name" value="INOSITOL HEXAKISPHOSPHATE AND DIPHOSPHOINOSITOL-PENTAKISPHOSPHATE KINASE"/>
    <property type="match status" value="1"/>
</dbReference>
<dbReference type="GO" id="GO:0046872">
    <property type="term" value="F:metal ion binding"/>
    <property type="evidence" value="ECO:0007669"/>
    <property type="project" value="InterPro"/>
</dbReference>
<feature type="domain" description="ATP-grasp" evidence="18">
    <location>
        <begin position="147"/>
        <end position="366"/>
    </location>
</feature>
<dbReference type="InterPro" id="IPR033379">
    <property type="entry name" value="Acid_Pase_AS"/>
</dbReference>
<dbReference type="EC" id="2.7.4.24" evidence="4 16"/>
<evidence type="ECO:0000256" key="14">
    <source>
        <dbReference type="ARBA" id="ARBA00071668"/>
    </source>
</evidence>
<evidence type="ECO:0000256" key="3">
    <source>
        <dbReference type="ARBA" id="ARBA00005609"/>
    </source>
</evidence>
<dbReference type="PROSITE" id="PS50975">
    <property type="entry name" value="ATP_GRASP"/>
    <property type="match status" value="1"/>
</dbReference>
<evidence type="ECO:0000259" key="18">
    <source>
        <dbReference type="PROSITE" id="PS50975"/>
    </source>
</evidence>
<comment type="subcellular location">
    <subcellularLocation>
        <location evidence="1">Cytoplasm</location>
        <location evidence="1">Cytoskeleton</location>
    </subcellularLocation>
    <subcellularLocation>
        <location evidence="2 16">Cytoplasm</location>
        <location evidence="2 16">Cytosol</location>
    </subcellularLocation>
</comment>
<dbReference type="GO" id="GO:0005829">
    <property type="term" value="C:cytosol"/>
    <property type="evidence" value="ECO:0007669"/>
    <property type="project" value="UniProtKB-SubCell"/>
</dbReference>
<evidence type="ECO:0000256" key="6">
    <source>
        <dbReference type="ARBA" id="ARBA00022553"/>
    </source>
</evidence>
<evidence type="ECO:0000256" key="1">
    <source>
        <dbReference type="ARBA" id="ARBA00004245"/>
    </source>
</evidence>
<evidence type="ECO:0000256" key="17">
    <source>
        <dbReference type="SAM" id="MobiDB-lite"/>
    </source>
</evidence>
<evidence type="ECO:0000256" key="9">
    <source>
        <dbReference type="ARBA" id="ARBA00022777"/>
    </source>
</evidence>
<proteinExistence type="inferred from homology"/>
<dbReference type="InterPro" id="IPR011761">
    <property type="entry name" value="ATP-grasp"/>
</dbReference>
<feature type="non-terminal residue" evidence="19">
    <location>
        <position position="538"/>
    </location>
</feature>
<dbReference type="InterPro" id="IPR029033">
    <property type="entry name" value="His_PPase_superfam"/>
</dbReference>
<evidence type="ECO:0000256" key="16">
    <source>
        <dbReference type="RuleBase" id="RU365032"/>
    </source>
</evidence>
<gene>
    <name evidence="19" type="ORF">MNEG_11821</name>
</gene>
<feature type="region of interest" description="Disordered" evidence="17">
    <location>
        <begin position="1"/>
        <end position="48"/>
    </location>
</feature>
<dbReference type="InterPro" id="IPR037446">
    <property type="entry name" value="His_Pase_VIP1"/>
</dbReference>
<keyword evidence="5 16" id="KW-0963">Cytoplasm</keyword>
<name>A0A0D2LXK6_9CHLO</name>
<comment type="similarity">
    <text evidence="3 16">Belongs to the histidine acid phosphatase family. VIP1 subfamily.</text>
</comment>
<dbReference type="Proteomes" id="UP000054498">
    <property type="component" value="Unassembled WGS sequence"/>
</dbReference>
<evidence type="ECO:0000256" key="15">
    <source>
        <dbReference type="PROSITE-ProRule" id="PRU00409"/>
    </source>
</evidence>
<dbReference type="InterPro" id="IPR040557">
    <property type="entry name" value="VIP1_N"/>
</dbReference>
<dbReference type="SUPFAM" id="SSF53254">
    <property type="entry name" value="Phosphoglycerate mutase-like"/>
    <property type="match status" value="1"/>
</dbReference>
<evidence type="ECO:0000313" key="20">
    <source>
        <dbReference type="Proteomes" id="UP000054498"/>
    </source>
</evidence>
<dbReference type="Pfam" id="PF18086">
    <property type="entry name" value="PPIP5K2_N"/>
    <property type="match status" value="1"/>
</dbReference>
<sequence length="538" mass="59575">MDGHGTPVERAARVGSAVLTPHSAPGHKGGSKRKGMKRSSSAPNCNRPSILPIKVGICAMDKKATSKPMREITGRLTQAGEFEIIVFGDKIIQEEPVEKWPLCDVLLSWHSDGFPLRKAQAYAALRRPFMVNDVGMQDMLLDRRRVYKLLQDSSIPVPTHIVVSRDRLPPGEADPPGFLEGEDYVELDGVRIEKPFVEKPVSGEDHNIYIYYPHSMGGGVKRLFRKVENKSADYDPNHPGTVRRLGSFIYEQFLTTGGTDVKVYTVGPRYAHAEARKSPVVDGKVNRDAEGKEVRFPVLLSPQEKEIARMVCAAFGQRVCGFDLLRSENGRSYVCDVNGWSFVKNSKKYYDDTADVLRTMILSQLAPHRLAAIIPEPLRQLRLPEECGHAPEEGCSCAEEQAAAEAAAGMREVASLQDMASMGEEEALDDDDSSSTNFGGEPSSNRFLELRCVLAVVRHGDRTPKQKMKMPVTQPAMLELFNKHKDSKGKQAKLKSPLQLQELLDVTRQLLADMERQQKAAARGPDGGAAGEEERDQL</sequence>
<dbReference type="PROSITE" id="PS00616">
    <property type="entry name" value="HIS_ACID_PHOSPHAT_1"/>
    <property type="match status" value="1"/>
</dbReference>
<protein>
    <recommendedName>
        <fullName evidence="14 16">Inositol hexakisphosphate and diphosphoinositol-pentakisphosphate kinase</fullName>
        <ecNumber evidence="4 16">2.7.4.24</ecNumber>
    </recommendedName>
</protein>
<evidence type="ECO:0000256" key="11">
    <source>
        <dbReference type="ARBA" id="ARBA00023212"/>
    </source>
</evidence>
<keyword evidence="10 15" id="KW-0067">ATP-binding</keyword>
<evidence type="ECO:0000256" key="2">
    <source>
        <dbReference type="ARBA" id="ARBA00004514"/>
    </source>
</evidence>
<feature type="region of interest" description="Disordered" evidence="17">
    <location>
        <begin position="515"/>
        <end position="538"/>
    </location>
</feature>
<feature type="region of interest" description="Disordered" evidence="17">
    <location>
        <begin position="422"/>
        <end position="442"/>
    </location>
</feature>
<dbReference type="Gene3D" id="3.30.470.20">
    <property type="entry name" value="ATP-grasp fold, B domain"/>
    <property type="match status" value="1"/>
</dbReference>
<reference evidence="19 20" key="1">
    <citation type="journal article" date="2013" name="BMC Genomics">
        <title>Reconstruction of the lipid metabolism for the microalga Monoraphidium neglectum from its genome sequence reveals characteristics suitable for biofuel production.</title>
        <authorList>
            <person name="Bogen C."/>
            <person name="Al-Dilaimi A."/>
            <person name="Albersmeier A."/>
            <person name="Wichmann J."/>
            <person name="Grundmann M."/>
            <person name="Rupp O."/>
            <person name="Lauersen K.J."/>
            <person name="Blifernez-Klassen O."/>
            <person name="Kalinowski J."/>
            <person name="Goesmann A."/>
            <person name="Mussgnug J.H."/>
            <person name="Kruse O."/>
        </authorList>
    </citation>
    <scope>NUCLEOTIDE SEQUENCE [LARGE SCALE GENOMIC DNA]</scope>
    <source>
        <strain evidence="19 20">SAG 48.87</strain>
    </source>
</reference>
<keyword evidence="8 15" id="KW-0547">Nucleotide-binding</keyword>
<evidence type="ECO:0000256" key="8">
    <source>
        <dbReference type="ARBA" id="ARBA00022741"/>
    </source>
</evidence>
<dbReference type="GO" id="GO:0033857">
    <property type="term" value="F:5-diphosphoinositol pentakisphosphate 1-kinase activity"/>
    <property type="evidence" value="ECO:0007669"/>
    <property type="project" value="TreeGrafter"/>
</dbReference>
<dbReference type="GO" id="GO:0052723">
    <property type="term" value="F:inositol hexakisphosphate 1-kinase activity"/>
    <property type="evidence" value="ECO:0007669"/>
    <property type="project" value="UniProtKB-ARBA"/>
</dbReference>
<accession>A0A0D2LXK6</accession>
<keyword evidence="20" id="KW-1185">Reference proteome</keyword>
<dbReference type="GeneID" id="25729122"/>
<dbReference type="GO" id="GO:0006020">
    <property type="term" value="P:inositol metabolic process"/>
    <property type="evidence" value="ECO:0007669"/>
    <property type="project" value="TreeGrafter"/>
</dbReference>
<keyword evidence="11" id="KW-0206">Cytoskeleton</keyword>
<dbReference type="SUPFAM" id="SSF56059">
    <property type="entry name" value="Glutathione synthetase ATP-binding domain-like"/>
    <property type="match status" value="1"/>
</dbReference>
<dbReference type="Pfam" id="PF00328">
    <property type="entry name" value="His_Phos_2"/>
    <property type="match status" value="1"/>
</dbReference>
<dbReference type="GO" id="GO:0032958">
    <property type="term" value="P:inositol phosphate biosynthetic process"/>
    <property type="evidence" value="ECO:0007669"/>
    <property type="project" value="TreeGrafter"/>
</dbReference>
<evidence type="ECO:0000256" key="10">
    <source>
        <dbReference type="ARBA" id="ARBA00022840"/>
    </source>
</evidence>
<dbReference type="KEGG" id="mng:MNEG_11821"/>
<dbReference type="GO" id="GO:0005856">
    <property type="term" value="C:cytoskeleton"/>
    <property type="evidence" value="ECO:0007669"/>
    <property type="project" value="UniProtKB-SubCell"/>
</dbReference>
<dbReference type="EMBL" id="KK103143">
    <property type="protein sequence ID" value="KIY96139.1"/>
    <property type="molecule type" value="Genomic_DNA"/>
</dbReference>
<dbReference type="FunFam" id="3.30.470.20:FF:000036">
    <property type="entry name" value="Inositol hexakisphosphate and diphosphoinositol-pentakisphosphate kinase"/>
    <property type="match status" value="1"/>
</dbReference>
<dbReference type="AlphaFoldDB" id="A0A0D2LXK6"/>
<dbReference type="STRING" id="145388.A0A0D2LXK6"/>
<dbReference type="GO" id="GO:0005524">
    <property type="term" value="F:ATP binding"/>
    <property type="evidence" value="ECO:0007669"/>
    <property type="project" value="UniProtKB-UniRule"/>
</dbReference>
<dbReference type="RefSeq" id="XP_013895159.1">
    <property type="nucleotide sequence ID" value="XM_014039705.1"/>
</dbReference>
<evidence type="ECO:0000256" key="5">
    <source>
        <dbReference type="ARBA" id="ARBA00022490"/>
    </source>
</evidence>
<dbReference type="InterPro" id="IPR000560">
    <property type="entry name" value="His_Pase_clade-2"/>
</dbReference>
<comment type="catalytic activity">
    <reaction evidence="13">
        <text>1D-myo-inositol hexakisphosphate + ATP = 1-diphospho-1D-myo-inositol 2,3,4,5,6-pentakisphosphate + ADP</text>
        <dbReference type="Rhea" id="RHEA:37459"/>
        <dbReference type="ChEBI" id="CHEBI:30616"/>
        <dbReference type="ChEBI" id="CHEBI:58130"/>
        <dbReference type="ChEBI" id="CHEBI:74946"/>
        <dbReference type="ChEBI" id="CHEBI:456216"/>
        <dbReference type="EC" id="2.7.4.24"/>
    </reaction>
    <physiologicalReaction direction="left-to-right" evidence="13">
        <dbReference type="Rhea" id="RHEA:37460"/>
    </physiologicalReaction>
</comment>
<comment type="function">
    <text evidence="16">Bifunctional inositol kinase that acts in concert with the IP6K kinases to synthesize the diphosphate group-containing inositol pyrophosphates diphosphoinositol pentakisphosphate, PP-InsP5, and bis-diphosphoinositol tetrakisphosphate, (PP)2-InsP4. PP-InsP5 and (PP)2-InsP4, also respectively called InsP7 and InsP8, may regulate a variety of cellular processes, including apoptosis, vesicle trafficking, cytoskeletal dynamics, and exocytosis. Phosphorylates inositol hexakisphosphate (InsP6).</text>
</comment>
<dbReference type="PANTHER" id="PTHR12750">
    <property type="entry name" value="DIPHOSPHOINOSITOL PENTAKISPHOSPHATE KINASE"/>
    <property type="match status" value="1"/>
</dbReference>
<dbReference type="Gene3D" id="3.40.50.11950">
    <property type="match status" value="1"/>
</dbReference>
<dbReference type="OrthoDB" id="18042at2759"/>
<evidence type="ECO:0000256" key="7">
    <source>
        <dbReference type="ARBA" id="ARBA00022679"/>
    </source>
</evidence>
<keyword evidence="9 16" id="KW-0418">Kinase</keyword>
<comment type="catalytic activity">
    <reaction evidence="12">
        <text>5-diphospho-1D-myo-inositol 1,2,3,4,6-pentakisphosphate + ATP + H(+) = 1,5-bis(diphospho)-1D-myo-inositol 2,3,4,6-tetrakisphosphate + ADP</text>
        <dbReference type="Rhea" id="RHEA:10276"/>
        <dbReference type="ChEBI" id="CHEBI:15378"/>
        <dbReference type="ChEBI" id="CHEBI:30616"/>
        <dbReference type="ChEBI" id="CHEBI:58628"/>
        <dbReference type="ChEBI" id="CHEBI:77983"/>
        <dbReference type="ChEBI" id="CHEBI:456216"/>
        <dbReference type="EC" id="2.7.4.24"/>
    </reaction>
    <physiologicalReaction direction="left-to-right" evidence="12">
        <dbReference type="Rhea" id="RHEA:10277"/>
    </physiologicalReaction>
</comment>
<dbReference type="FunFam" id="3.40.50.11950:FF:000002">
    <property type="entry name" value="Inositol hexakisphosphate and diphosphoinositol-pentakisphosphate kinase"/>
    <property type="match status" value="1"/>
</dbReference>